<organism evidence="1 2">
    <name type="scientific">Thraustotheca clavata</name>
    <dbReference type="NCBI Taxonomy" id="74557"/>
    <lineage>
        <taxon>Eukaryota</taxon>
        <taxon>Sar</taxon>
        <taxon>Stramenopiles</taxon>
        <taxon>Oomycota</taxon>
        <taxon>Saprolegniomycetes</taxon>
        <taxon>Saprolegniales</taxon>
        <taxon>Achlyaceae</taxon>
        <taxon>Thraustotheca</taxon>
    </lineage>
</organism>
<dbReference type="EMBL" id="JNBS01005081">
    <property type="protein sequence ID" value="OQR81040.1"/>
    <property type="molecule type" value="Genomic_DNA"/>
</dbReference>
<reference evidence="1 2" key="1">
    <citation type="journal article" date="2014" name="Genome Biol. Evol.">
        <title>The secreted proteins of Achlya hypogyna and Thraustotheca clavata identify the ancestral oomycete secretome and reveal gene acquisitions by horizontal gene transfer.</title>
        <authorList>
            <person name="Misner I."/>
            <person name="Blouin N."/>
            <person name="Leonard G."/>
            <person name="Richards T.A."/>
            <person name="Lane C.E."/>
        </authorList>
    </citation>
    <scope>NUCLEOTIDE SEQUENCE [LARGE SCALE GENOMIC DNA]</scope>
    <source>
        <strain evidence="1 2">ATCC 34112</strain>
    </source>
</reference>
<sequence length="130" mass="15038">MFKVFKRTNVSTDNTAKPTKGIKSWFQNALKSQSKCTCLQSTRKIKLSKPKACSQAVTVTIPKKYESDRKKQAMIVSGRRTPFLPDQVNAWKKIRREYDVFAPIKEERNLCEYCLCKSDATRDSSEDDEY</sequence>
<accession>A0A1V9Y5Q2</accession>
<comment type="caution">
    <text evidence="1">The sequence shown here is derived from an EMBL/GenBank/DDBJ whole genome shotgun (WGS) entry which is preliminary data.</text>
</comment>
<dbReference type="OrthoDB" id="79650at2759"/>
<name>A0A1V9Y5Q2_9STRA</name>
<proteinExistence type="predicted"/>
<evidence type="ECO:0000313" key="1">
    <source>
        <dbReference type="EMBL" id="OQR81040.1"/>
    </source>
</evidence>
<dbReference type="AlphaFoldDB" id="A0A1V9Y5Q2"/>
<evidence type="ECO:0000313" key="2">
    <source>
        <dbReference type="Proteomes" id="UP000243217"/>
    </source>
</evidence>
<gene>
    <name evidence="1" type="ORF">THRCLA_23422</name>
</gene>
<keyword evidence="2" id="KW-1185">Reference proteome</keyword>
<dbReference type="Proteomes" id="UP000243217">
    <property type="component" value="Unassembled WGS sequence"/>
</dbReference>
<protein>
    <submittedName>
        <fullName evidence="1">Uncharacterized protein</fullName>
    </submittedName>
</protein>